<proteinExistence type="predicted"/>
<dbReference type="Proteomes" id="UP000298216">
    <property type="component" value="Unassembled WGS sequence"/>
</dbReference>
<dbReference type="InterPro" id="IPR049304">
    <property type="entry name" value="Gly_rich_dom"/>
</dbReference>
<evidence type="ECO:0000313" key="3">
    <source>
        <dbReference type="Proteomes" id="UP000298216"/>
    </source>
</evidence>
<dbReference type="OrthoDB" id="564699at2"/>
<organism evidence="2 3">
    <name type="scientific">Brevundimonas intermedia</name>
    <dbReference type="NCBI Taxonomy" id="74315"/>
    <lineage>
        <taxon>Bacteria</taxon>
        <taxon>Pseudomonadati</taxon>
        <taxon>Pseudomonadota</taxon>
        <taxon>Alphaproteobacteria</taxon>
        <taxon>Caulobacterales</taxon>
        <taxon>Caulobacteraceae</taxon>
        <taxon>Brevundimonas</taxon>
    </lineage>
</organism>
<feature type="domain" description="Glycine-rich" evidence="1">
    <location>
        <begin position="239"/>
        <end position="481"/>
    </location>
</feature>
<accession>A0A4Y9S400</accession>
<dbReference type="AlphaFoldDB" id="A0A4Y9S400"/>
<evidence type="ECO:0000313" key="2">
    <source>
        <dbReference type="EMBL" id="TFW15221.1"/>
    </source>
</evidence>
<sequence>MSDDFSARLALPYLAAGQMQKHVTLNTALTRLDALLQTAVVSRTTAVQAPAPADGDLYILPDDVEGAAWGGRASGSLMRFEAGGWTVVPTPNGLIAVVLDEPAVLVRTDAGWVALGERLGEAQGLARLGPGTTADDANPLSAKINAALFTARGVEEGGDGDLRLTLNKEAAADVLSLLFQSGYAARAELGLIGEDDLGLKACDDSGTWRSVFRVDRATGRVAFDLGAVRRETTLFTADGDYVAPSWARWLEVACVGGGGGGGAGLAGPAGTARFGGGGGGAGGLTQGCWSTDDLEDALTITVGAGGVGGAAGGESRIAAGGDVLLRASGGLGGATGSASAGLGGAGGLGLRVANPGGGSSITTTAATGGETVCPDGPRGGGAGGGLSASDGARAGGPGGCGGWCGCLAAGGAAGAAGSIVVMPHLSLSGGGGGGGTASASGAGSPGGAGATFGAGGGGGGAGLTAAGLGGPGAAGAVRITAVG</sequence>
<dbReference type="RefSeq" id="WP_135193219.1">
    <property type="nucleotide sequence ID" value="NZ_SPVH01000001.1"/>
</dbReference>
<reference evidence="2 3" key="1">
    <citation type="submission" date="2019-03" db="EMBL/GenBank/DDBJ databases">
        <title>Draft genome of Brevundimonas sp. a heavy metal resistant soil bacteria.</title>
        <authorList>
            <person name="Soto J."/>
        </authorList>
    </citation>
    <scope>NUCLEOTIDE SEQUENCE [LARGE SCALE GENOMIC DNA]</scope>
    <source>
        <strain evidence="2 3">B-10</strain>
    </source>
</reference>
<dbReference type="EMBL" id="SPVH01000001">
    <property type="protein sequence ID" value="TFW15221.1"/>
    <property type="molecule type" value="Genomic_DNA"/>
</dbReference>
<gene>
    <name evidence="2" type="ORF">EGY25_01110</name>
</gene>
<name>A0A4Y9S400_9CAUL</name>
<evidence type="ECO:0000259" key="1">
    <source>
        <dbReference type="Pfam" id="PF21722"/>
    </source>
</evidence>
<dbReference type="Pfam" id="PF21722">
    <property type="entry name" value="Gly_rich_2"/>
    <property type="match status" value="1"/>
</dbReference>
<protein>
    <submittedName>
        <fullName evidence="2">DUF2793 domain-containing protein</fullName>
    </submittedName>
</protein>
<keyword evidence="3" id="KW-1185">Reference proteome</keyword>
<comment type="caution">
    <text evidence="2">The sequence shown here is derived from an EMBL/GenBank/DDBJ whole genome shotgun (WGS) entry which is preliminary data.</text>
</comment>
<dbReference type="InterPro" id="IPR021251">
    <property type="entry name" value="DUF2793"/>
</dbReference>
<dbReference type="Pfam" id="PF10983">
    <property type="entry name" value="DUF2793"/>
    <property type="match status" value="1"/>
</dbReference>